<dbReference type="SUPFAM" id="SSF56672">
    <property type="entry name" value="DNA/RNA polymerases"/>
    <property type="match status" value="1"/>
</dbReference>
<proteinExistence type="inferred from homology"/>
<keyword evidence="4" id="KW-0693">Viral RNA replication</keyword>
<evidence type="ECO:0000256" key="6">
    <source>
        <dbReference type="SAM" id="MobiDB-lite"/>
    </source>
</evidence>
<dbReference type="Pfam" id="PF00680">
    <property type="entry name" value="RdRP_1"/>
    <property type="match status" value="1"/>
</dbReference>
<sequence>MNFLRNYAGVALANSRSLALVADFCHNLKPNPIDITVTAACVGVVVSGQALSIALQGVETSYRFVAGNLLNAGNLGAAALGRVHDVATSPEAAVLGRSVVQTALRCSAAASRGLGRIRAVGNVVYSKRKTIMLLICYAVNPMVTYFAIRTLSDERLLTLFTCTFIREGETLWSKHDWSVNGDFKPRKTDNGHAGNGALRDGAQEALINIARRGGYDSFALWPHKQEGSNLHASFIGNDLNKDLSIQKPKPQEIVLGMDVDYYPQIHKILDWYQPCLFYTFFPTTEIGVAGGKDLESSYTISDGVVHYSVPNGGEWVHHVWNWTYSDYISTGCNPYHRDFDPREDTGVAGWAKFLRRIKQSLVEPDLYGDTMEFLCWLLRIKRVTTYKCMTHKISEQRRVVVLNPAYQFFTVADVVMLKDGQYTPNYLKRFTFTDPDKPGWNRWTVQRQDDVDLVMLGQKGAPVFIALKATDFQTISHCASISSATHALGQAGYGTLEKKIACAYLFGDSAAFTAAELLKAPAPLPQVHPLYTAHYEDKQSWREIGAPPIRDVVSYIPDIKNEDAALNVVHERVTKQINTKVPPRGYNGYAREFIEMAIPKEFHHKLVPCEVDESIADFEKPRQVERIRQVLDRIDDDATSRIQSFMKKEATGLKAGRLISGFNPEFVVLINCYTRVVREEILHHERNEFWFSPGKTPTEIVAQVREFCTANSEVAENDYSNFDGTVSAWLMSNIIKPFYALPFKAEHKPRIKVLLDNALNCSAILKKFGVGYDPGPGVRSGWTLTCDGNCLINAFICFCAHRKAGFGVKESFDKLGPIFGDDSIFDASVAGHLSDACQCLGMKCKIVPANPELGITYLSRVFVDPLTTETTFQDPLRTLKKLHYTGRQHNVPIEDAALDRVDGYLVNDSVTPFVSHYCRAVQRAYYDGDVYGAGGATFEYQANAAARRERSDDATDIPYWVVLDKGNGWPQDDVDIPKMQKMVALRLGINENDLIEHCARLDSVVDVDGLKDCSYVKPSTALEEHLEGATQDVVVNGDHVGNSGSGSHKQTTSADTKREDDKPQRTDSGTSGPDQRTGQPDRALADKDRPKHGKGRTGSPGFSSGGGQEPPDNKQCLGGAPGKTSPVKPSGGGKPAGRPASKKKKRRPPAKKSGAGGGGSASAKRDEGGPEKTQLTNQQSPGRATVGKEGDKSNSTS</sequence>
<evidence type="ECO:0000256" key="5">
    <source>
        <dbReference type="ARBA" id="ARBA00032757"/>
    </source>
</evidence>
<accession>A0A1L3KFT4</accession>
<dbReference type="GO" id="GO:0003968">
    <property type="term" value="F:RNA-directed RNA polymerase activity"/>
    <property type="evidence" value="ECO:0007669"/>
    <property type="project" value="InterPro"/>
</dbReference>
<feature type="compositionally biased region" description="Polar residues" evidence="6">
    <location>
        <begin position="1045"/>
        <end position="1054"/>
    </location>
</feature>
<feature type="compositionally biased region" description="Basic residues" evidence="6">
    <location>
        <begin position="1140"/>
        <end position="1150"/>
    </location>
</feature>
<keyword evidence="3" id="KW-0548">Nucleotidyltransferase</keyword>
<feature type="compositionally biased region" description="Basic and acidic residues" evidence="6">
    <location>
        <begin position="1186"/>
        <end position="1197"/>
    </location>
</feature>
<feature type="region of interest" description="Disordered" evidence="6">
    <location>
        <begin position="1035"/>
        <end position="1197"/>
    </location>
</feature>
<dbReference type="InterPro" id="IPR001205">
    <property type="entry name" value="RNA-dir_pol_C"/>
</dbReference>
<dbReference type="InterPro" id="IPR043502">
    <property type="entry name" value="DNA/RNA_pol_sf"/>
</dbReference>
<feature type="compositionally biased region" description="Polar residues" evidence="6">
    <location>
        <begin position="1173"/>
        <end position="1182"/>
    </location>
</feature>
<evidence type="ECO:0000256" key="2">
    <source>
        <dbReference type="ARBA" id="ARBA00022679"/>
    </source>
</evidence>
<evidence type="ECO:0000313" key="9">
    <source>
        <dbReference type="EMBL" id="APG76106.1"/>
    </source>
</evidence>
<organism evidence="10">
    <name type="scientific">Beihai noda-like virus 26</name>
    <dbReference type="NCBI Taxonomy" id="1922480"/>
    <lineage>
        <taxon>Viruses</taxon>
        <taxon>Riboviria</taxon>
    </lineage>
</organism>
<name>A0A1L3KFT4_9VIRU</name>
<dbReference type="Pfam" id="PF19222">
    <property type="entry name" value="Noda_Vmethyltr"/>
    <property type="match status" value="1"/>
</dbReference>
<reference evidence="10" key="1">
    <citation type="journal article" date="2016" name="Nature">
        <title>Redefining the invertebrate RNA virosphere.</title>
        <authorList>
            <person name="Shi M."/>
            <person name="Lin X.D."/>
            <person name="Tian J.H."/>
            <person name="Chen L.J."/>
            <person name="Chen X."/>
            <person name="Li C.X."/>
            <person name="Qin X.C."/>
            <person name="Li J."/>
            <person name="Cao J.P."/>
            <person name="Eden J.S."/>
            <person name="Buchmann J."/>
            <person name="Wang W."/>
            <person name="Xu J."/>
            <person name="Holmes E.C."/>
            <person name="Zhang Y.Z."/>
        </authorList>
    </citation>
    <scope>NUCLEOTIDE SEQUENCE</scope>
    <source>
        <strain evidence="9">BHBJDX18528</strain>
        <strain evidence="10">BHWZXX15658</strain>
    </source>
</reference>
<comment type="similarity">
    <text evidence="1">Belongs to the nodaviridae RNA polymerase family.</text>
</comment>
<feature type="compositionally biased region" description="Polar residues" evidence="6">
    <location>
        <begin position="1066"/>
        <end position="1078"/>
    </location>
</feature>
<dbReference type="EMBL" id="KX883019">
    <property type="protein sequence ID" value="APG76106.1"/>
    <property type="molecule type" value="Genomic_RNA"/>
</dbReference>
<feature type="domain" description="RNA-directed RNA polymerase C-terminal" evidence="7">
    <location>
        <begin position="657"/>
        <end position="878"/>
    </location>
</feature>
<dbReference type="GO" id="GO:0003723">
    <property type="term" value="F:RNA binding"/>
    <property type="evidence" value="ECO:0007669"/>
    <property type="project" value="InterPro"/>
</dbReference>
<dbReference type="EMBL" id="KX883052">
    <property type="protein sequence ID" value="APG76159.1"/>
    <property type="molecule type" value="Genomic_RNA"/>
</dbReference>
<evidence type="ECO:0000259" key="8">
    <source>
        <dbReference type="Pfam" id="PF19222"/>
    </source>
</evidence>
<evidence type="ECO:0000313" key="10">
    <source>
        <dbReference type="EMBL" id="APG76159.1"/>
    </source>
</evidence>
<dbReference type="GO" id="GO:0006351">
    <property type="term" value="P:DNA-templated transcription"/>
    <property type="evidence" value="ECO:0007669"/>
    <property type="project" value="InterPro"/>
</dbReference>
<feature type="domain" description="Nodavirus methyltransferase" evidence="8">
    <location>
        <begin position="185"/>
        <end position="329"/>
    </location>
</feature>
<evidence type="ECO:0000256" key="3">
    <source>
        <dbReference type="ARBA" id="ARBA00022695"/>
    </source>
</evidence>
<evidence type="ECO:0000256" key="1">
    <source>
        <dbReference type="ARBA" id="ARBA00007751"/>
    </source>
</evidence>
<dbReference type="CDD" id="cd23173">
    <property type="entry name" value="ps-ssRNAv_Nodaviridae_RdRp"/>
    <property type="match status" value="1"/>
</dbReference>
<keyword evidence="2" id="KW-0808">Transferase</keyword>
<dbReference type="InterPro" id="IPR043647">
    <property type="entry name" value="Noda_Vmethyltr_dom"/>
</dbReference>
<evidence type="ECO:0000259" key="7">
    <source>
        <dbReference type="Pfam" id="PF00680"/>
    </source>
</evidence>
<feature type="compositionally biased region" description="Basic and acidic residues" evidence="6">
    <location>
        <begin position="1055"/>
        <end position="1065"/>
    </location>
</feature>
<protein>
    <recommendedName>
        <fullName evidence="5">RNA replicase</fullName>
    </recommendedName>
</protein>
<evidence type="ECO:0000256" key="4">
    <source>
        <dbReference type="ARBA" id="ARBA00022953"/>
    </source>
</evidence>